<evidence type="ECO:0000256" key="1">
    <source>
        <dbReference type="SAM" id="Phobius"/>
    </source>
</evidence>
<evidence type="ECO:0000313" key="2">
    <source>
        <dbReference type="EMBL" id="SHH42484.1"/>
    </source>
</evidence>
<organism evidence="2 3">
    <name type="scientific">Asaccharospora irregularis DSM 2635</name>
    <dbReference type="NCBI Taxonomy" id="1121321"/>
    <lineage>
        <taxon>Bacteria</taxon>
        <taxon>Bacillati</taxon>
        <taxon>Bacillota</taxon>
        <taxon>Clostridia</taxon>
        <taxon>Peptostreptococcales</taxon>
        <taxon>Peptostreptococcaceae</taxon>
        <taxon>Asaccharospora</taxon>
    </lineage>
</organism>
<feature type="transmembrane region" description="Helical" evidence="1">
    <location>
        <begin position="38"/>
        <end position="57"/>
    </location>
</feature>
<dbReference type="Proteomes" id="UP000243255">
    <property type="component" value="Unassembled WGS sequence"/>
</dbReference>
<protein>
    <submittedName>
        <fullName evidence="2">Uncharacterized protein</fullName>
    </submittedName>
</protein>
<keyword evidence="1" id="KW-0812">Transmembrane</keyword>
<keyword evidence="1" id="KW-1133">Transmembrane helix</keyword>
<gene>
    <name evidence="2" type="ORF">SAMN04488530_14711</name>
</gene>
<keyword evidence="1" id="KW-0472">Membrane</keyword>
<name>A0A1M5SVD9_9FIRM</name>
<feature type="transmembrane region" description="Helical" evidence="1">
    <location>
        <begin position="7"/>
        <end position="26"/>
    </location>
</feature>
<keyword evidence="3" id="KW-1185">Reference proteome</keyword>
<dbReference type="RefSeq" id="WP_073127565.1">
    <property type="nucleotide sequence ID" value="NZ_BAABCH010000073.1"/>
</dbReference>
<dbReference type="EMBL" id="FQWX01000047">
    <property type="protein sequence ID" value="SHH42484.1"/>
    <property type="molecule type" value="Genomic_DNA"/>
</dbReference>
<dbReference type="STRING" id="1121321.SAMN04488530_14711"/>
<evidence type="ECO:0000313" key="3">
    <source>
        <dbReference type="Proteomes" id="UP000243255"/>
    </source>
</evidence>
<proteinExistence type="predicted"/>
<dbReference type="AlphaFoldDB" id="A0A1M5SVD9"/>
<accession>A0A1M5SVD9</accession>
<sequence length="64" mass="7438">MDFNGKILIAANLVLSLLISSFVLVWGKNVENKNTVLFMFMVLEFILVVLLFMYVFMKGKSYKR</sequence>
<reference evidence="3" key="1">
    <citation type="submission" date="2016-11" db="EMBL/GenBank/DDBJ databases">
        <authorList>
            <person name="Varghese N."/>
            <person name="Submissions S."/>
        </authorList>
    </citation>
    <scope>NUCLEOTIDE SEQUENCE [LARGE SCALE GENOMIC DNA]</scope>
    <source>
        <strain evidence="3">DSM 2635</strain>
    </source>
</reference>